<proteinExistence type="predicted"/>
<evidence type="ECO:0000313" key="3">
    <source>
        <dbReference type="Proteomes" id="UP000228740"/>
    </source>
</evidence>
<reference evidence="2 3" key="1">
    <citation type="submission" date="2017-11" db="EMBL/GenBank/DDBJ databases">
        <title>Genomic Encyclopedia of Archaeal and Bacterial Type Strains, Phase II (KMG-II): From Individual Species to Whole Genera.</title>
        <authorList>
            <person name="Goeker M."/>
        </authorList>
    </citation>
    <scope>NUCLEOTIDE SEQUENCE [LARGE SCALE GENOMIC DNA]</scope>
    <source>
        <strain evidence="2 3">DSM 27617</strain>
    </source>
</reference>
<dbReference type="AlphaFoldDB" id="A0A2M9C8L6"/>
<keyword evidence="1" id="KW-0732">Signal</keyword>
<dbReference type="Proteomes" id="UP000228740">
    <property type="component" value="Unassembled WGS sequence"/>
</dbReference>
<sequence length="152" mass="18040">MKKITSMKNIYLLFFLSFFFMNCAQEKDSNINNKNNDNEIFEISKFDEYDISMLRLIVTPEKYHNKTVQIIGYLNLEFEGNAIYFHKEDYENGSSRNGMWVSFNDEFAKKKDLQKFTKKYVIIVGKFDMNTKGHMGMFGGSIKNITRLDEWK</sequence>
<accession>A0A2M9C8L6</accession>
<dbReference type="EMBL" id="PGFD01000001">
    <property type="protein sequence ID" value="PJJ67181.1"/>
    <property type="molecule type" value="Genomic_DNA"/>
</dbReference>
<keyword evidence="3" id="KW-1185">Reference proteome</keyword>
<gene>
    <name evidence="2" type="ORF">CLV73_1183</name>
</gene>
<dbReference type="OrthoDB" id="6293428at2"/>
<protein>
    <submittedName>
        <fullName evidence="2">Uncharacterized protein</fullName>
    </submittedName>
</protein>
<organism evidence="2 3">
    <name type="scientific">Chryseobacterium geocarposphaerae</name>
    <dbReference type="NCBI Taxonomy" id="1416776"/>
    <lineage>
        <taxon>Bacteria</taxon>
        <taxon>Pseudomonadati</taxon>
        <taxon>Bacteroidota</taxon>
        <taxon>Flavobacteriia</taxon>
        <taxon>Flavobacteriales</taxon>
        <taxon>Weeksellaceae</taxon>
        <taxon>Chryseobacterium group</taxon>
        <taxon>Chryseobacterium</taxon>
    </lineage>
</organism>
<feature type="chain" id="PRO_5014683196" evidence="1">
    <location>
        <begin position="25"/>
        <end position="152"/>
    </location>
</feature>
<evidence type="ECO:0000256" key="1">
    <source>
        <dbReference type="SAM" id="SignalP"/>
    </source>
</evidence>
<dbReference type="RefSeq" id="WP_157798731.1">
    <property type="nucleotide sequence ID" value="NZ_PGFD01000001.1"/>
</dbReference>
<feature type="signal peptide" evidence="1">
    <location>
        <begin position="1"/>
        <end position="24"/>
    </location>
</feature>
<comment type="caution">
    <text evidence="2">The sequence shown here is derived from an EMBL/GenBank/DDBJ whole genome shotgun (WGS) entry which is preliminary data.</text>
</comment>
<name>A0A2M9C8L6_9FLAO</name>
<evidence type="ECO:0000313" key="2">
    <source>
        <dbReference type="EMBL" id="PJJ67181.1"/>
    </source>
</evidence>